<dbReference type="CDD" id="cd03784">
    <property type="entry name" value="GT1_Gtf-like"/>
    <property type="match status" value="1"/>
</dbReference>
<reference evidence="6 7" key="1">
    <citation type="journal article" date="2019" name="Nat. Plants">
        <title>Stout camphor tree genome fills gaps in understanding of flowering plant genome evolution.</title>
        <authorList>
            <person name="Chaw S.M."/>
            <person name="Liu Y.C."/>
            <person name="Wu Y.W."/>
            <person name="Wang H.Y."/>
            <person name="Lin C.I."/>
            <person name="Wu C.S."/>
            <person name="Ke H.M."/>
            <person name="Chang L.Y."/>
            <person name="Hsu C.Y."/>
            <person name="Yang H.T."/>
            <person name="Sudianto E."/>
            <person name="Hsu M.H."/>
            <person name="Wu K.P."/>
            <person name="Wang L.N."/>
            <person name="Leebens-Mack J.H."/>
            <person name="Tsai I.J."/>
        </authorList>
    </citation>
    <scope>NUCLEOTIDE SEQUENCE [LARGE SCALE GENOMIC DNA]</scope>
    <source>
        <strain evidence="7">cv. Chaw 1501</strain>
        <tissue evidence="6">Young leaves</tissue>
    </source>
</reference>
<dbReference type="PANTHER" id="PTHR48046:SF6">
    <property type="entry name" value="GLYCOSYLTRANSFERASE"/>
    <property type="match status" value="1"/>
</dbReference>
<proteinExistence type="inferred from homology"/>
<evidence type="ECO:0000313" key="7">
    <source>
        <dbReference type="Proteomes" id="UP000283530"/>
    </source>
</evidence>
<sequence>METTTQVVILASPGMGHLIPLIELARRLALNHEGLSVAIVTVSADDQPPSSSSSSSSAMNSLPKPITHIPLPPVATHDFPKDSKIETRISLTIKLSLPHLRRVFETLLAGSRRTATLVVDIFGSDAYDVAAEFGIPTFMFMTSTFTLLSLCFHLLELDSIFSCEFRDLPEPVRGPGCPSLRGEDIPDPFQDRSNEAYAWVLHHSKRHRKLAKGIMGNSFLELEPRVIKVLQEENFQCPPIYPVGPIVRSTSSRSDDDHLCLKWLDEQPRGSVLFVCFGSGGTLRTEQLRELAWGLEMSEQRFLWVARSPDEKEAGGKFFSVEGAEQEKKGETFLPEGFKQRTQGLGLVVNSWAPQLQVLSHESTGGFLSHCGWNSTLESIVHGVPMIAWPLYAEQKMNALMLVDDLKVALRVSPDPNHVIIRREEIANVVRCLMQGEEGKWARKRMGELRDAGHEALQKDKGSSHRDLAELVSTWKSIPRPRLC</sequence>
<name>A0A443Q0H9_9MAGN</name>
<evidence type="ECO:0000256" key="2">
    <source>
        <dbReference type="ARBA" id="ARBA00022676"/>
    </source>
</evidence>
<comment type="similarity">
    <text evidence="1 4">Belongs to the UDP-glycosyltransferase family.</text>
</comment>
<dbReference type="Proteomes" id="UP000283530">
    <property type="component" value="Unassembled WGS sequence"/>
</dbReference>
<keyword evidence="3 4" id="KW-0808">Transferase</keyword>
<organism evidence="6 7">
    <name type="scientific">Cinnamomum micranthum f. kanehirae</name>
    <dbReference type="NCBI Taxonomy" id="337451"/>
    <lineage>
        <taxon>Eukaryota</taxon>
        <taxon>Viridiplantae</taxon>
        <taxon>Streptophyta</taxon>
        <taxon>Embryophyta</taxon>
        <taxon>Tracheophyta</taxon>
        <taxon>Spermatophyta</taxon>
        <taxon>Magnoliopsida</taxon>
        <taxon>Magnoliidae</taxon>
        <taxon>Laurales</taxon>
        <taxon>Lauraceae</taxon>
        <taxon>Cinnamomum</taxon>
    </lineage>
</organism>
<dbReference type="PROSITE" id="PS00375">
    <property type="entry name" value="UDPGT"/>
    <property type="match status" value="1"/>
</dbReference>
<dbReference type="EC" id="2.4.1.-" evidence="5"/>
<dbReference type="Gene3D" id="3.40.50.2000">
    <property type="entry name" value="Glycogen Phosphorylase B"/>
    <property type="match status" value="2"/>
</dbReference>
<dbReference type="PANTHER" id="PTHR48046">
    <property type="entry name" value="UDP-GLYCOSYLTRANSFERASE 72E1"/>
    <property type="match status" value="1"/>
</dbReference>
<protein>
    <recommendedName>
        <fullName evidence="5">Glycosyltransferase</fullName>
        <ecNumber evidence="5">2.4.1.-</ecNumber>
    </recommendedName>
</protein>
<dbReference type="FunFam" id="3.40.50.2000:FF:000054">
    <property type="entry name" value="Glycosyltransferase"/>
    <property type="match status" value="1"/>
</dbReference>
<dbReference type="GO" id="GO:0008194">
    <property type="term" value="F:UDP-glycosyltransferase activity"/>
    <property type="evidence" value="ECO:0007669"/>
    <property type="project" value="InterPro"/>
</dbReference>
<gene>
    <name evidence="6" type="ORF">CKAN_02591000</name>
</gene>
<dbReference type="FunFam" id="3.40.50.2000:FF:000051">
    <property type="entry name" value="Glycosyltransferase"/>
    <property type="match status" value="1"/>
</dbReference>
<dbReference type="EMBL" id="QPKB01000012">
    <property type="protein sequence ID" value="RWR96519.1"/>
    <property type="molecule type" value="Genomic_DNA"/>
</dbReference>
<dbReference type="OrthoDB" id="5835829at2759"/>
<dbReference type="Pfam" id="PF00201">
    <property type="entry name" value="UDPGT"/>
    <property type="match status" value="1"/>
</dbReference>
<evidence type="ECO:0000256" key="4">
    <source>
        <dbReference type="RuleBase" id="RU003718"/>
    </source>
</evidence>
<dbReference type="SUPFAM" id="SSF53756">
    <property type="entry name" value="UDP-Glycosyltransferase/glycogen phosphorylase"/>
    <property type="match status" value="1"/>
</dbReference>
<dbReference type="AlphaFoldDB" id="A0A443Q0H9"/>
<keyword evidence="2 4" id="KW-0328">Glycosyltransferase</keyword>
<evidence type="ECO:0000313" key="6">
    <source>
        <dbReference type="EMBL" id="RWR96519.1"/>
    </source>
</evidence>
<evidence type="ECO:0000256" key="1">
    <source>
        <dbReference type="ARBA" id="ARBA00009995"/>
    </source>
</evidence>
<dbReference type="InterPro" id="IPR035595">
    <property type="entry name" value="UDP_glycos_trans_CS"/>
</dbReference>
<comment type="caution">
    <text evidence="6">The sequence shown here is derived from an EMBL/GenBank/DDBJ whole genome shotgun (WGS) entry which is preliminary data.</text>
</comment>
<evidence type="ECO:0000256" key="3">
    <source>
        <dbReference type="ARBA" id="ARBA00022679"/>
    </source>
</evidence>
<evidence type="ECO:0000256" key="5">
    <source>
        <dbReference type="RuleBase" id="RU362057"/>
    </source>
</evidence>
<dbReference type="InterPro" id="IPR002213">
    <property type="entry name" value="UDP_glucos_trans"/>
</dbReference>
<keyword evidence="7" id="KW-1185">Reference proteome</keyword>
<accession>A0A443Q0H9</accession>